<dbReference type="AlphaFoldDB" id="A0A0A3Z391"/>
<dbReference type="Proteomes" id="UP000030377">
    <property type="component" value="Unassembled WGS sequence"/>
</dbReference>
<protein>
    <recommendedName>
        <fullName evidence="3">Transposase</fullName>
    </recommendedName>
</protein>
<reference evidence="1 2" key="1">
    <citation type="submission" date="2014-09" db="EMBL/GenBank/DDBJ databases">
        <title>Draft genome of Bradyrhizobium japonicum Is-34.</title>
        <authorList>
            <person name="Tsurumaru H."/>
            <person name="Yamakawa T."/>
            <person name="Hashimoto S."/>
            <person name="Okizaki K."/>
            <person name="Kanesaki Y."/>
            <person name="Yoshikawa H."/>
            <person name="Yajima S."/>
        </authorList>
    </citation>
    <scope>NUCLEOTIDE SEQUENCE [LARGE SCALE GENOMIC DNA]</scope>
    <source>
        <strain evidence="1 2">Is-34</strain>
    </source>
</reference>
<name>A0A0A3Z391_BRAJP</name>
<evidence type="ECO:0000313" key="2">
    <source>
        <dbReference type="Proteomes" id="UP000030377"/>
    </source>
</evidence>
<accession>A0A0A3Z391</accession>
<comment type="caution">
    <text evidence="1">The sequence shown here is derived from an EMBL/GenBank/DDBJ whole genome shotgun (WGS) entry which is preliminary data.</text>
</comment>
<evidence type="ECO:0000313" key="1">
    <source>
        <dbReference type="EMBL" id="KGT80368.1"/>
    </source>
</evidence>
<dbReference type="EMBL" id="JRPN01000004">
    <property type="protein sequence ID" value="KGT80368.1"/>
    <property type="molecule type" value="Genomic_DNA"/>
</dbReference>
<gene>
    <name evidence="1" type="ORF">MA20_07100</name>
</gene>
<sequence>MKPDRKVLAAAARAAQDAARLVHVERRLELGRQLAALRDVTSNNKRFGSLVRKRFDLHDTMFAGEMQRLARLYGDRPDITKKVRNWRVLVAVSSPSLQVPVRRQFETKILAGENATAKSIAA</sequence>
<evidence type="ECO:0008006" key="3">
    <source>
        <dbReference type="Google" id="ProtNLM"/>
    </source>
</evidence>
<organism evidence="1 2">
    <name type="scientific">Bradyrhizobium japonicum</name>
    <dbReference type="NCBI Taxonomy" id="375"/>
    <lineage>
        <taxon>Bacteria</taxon>
        <taxon>Pseudomonadati</taxon>
        <taxon>Pseudomonadota</taxon>
        <taxon>Alphaproteobacteria</taxon>
        <taxon>Hyphomicrobiales</taxon>
        <taxon>Nitrobacteraceae</taxon>
        <taxon>Bradyrhizobium</taxon>
    </lineage>
</organism>
<proteinExistence type="predicted"/>